<proteinExistence type="predicted"/>
<dbReference type="AlphaFoldDB" id="A0A383CE29"/>
<organism evidence="1">
    <name type="scientific">marine metagenome</name>
    <dbReference type="NCBI Taxonomy" id="408172"/>
    <lineage>
        <taxon>unclassified sequences</taxon>
        <taxon>metagenomes</taxon>
        <taxon>ecological metagenomes</taxon>
    </lineage>
</organism>
<sequence length="30" mass="3597">LVWNLHNIYFRHSHPVYGFLESISNARNVL</sequence>
<accession>A0A383CE29</accession>
<name>A0A383CE29_9ZZZZ</name>
<gene>
    <name evidence="1" type="ORF">METZ01_LOCUS483316</name>
</gene>
<reference evidence="1" key="1">
    <citation type="submission" date="2018-05" db="EMBL/GenBank/DDBJ databases">
        <authorList>
            <person name="Lanie J.A."/>
            <person name="Ng W.-L."/>
            <person name="Kazmierczak K.M."/>
            <person name="Andrzejewski T.M."/>
            <person name="Davidsen T.M."/>
            <person name="Wayne K.J."/>
            <person name="Tettelin H."/>
            <person name="Glass J.I."/>
            <person name="Rusch D."/>
            <person name="Podicherti R."/>
            <person name="Tsui H.-C.T."/>
            <person name="Winkler M.E."/>
        </authorList>
    </citation>
    <scope>NUCLEOTIDE SEQUENCE</scope>
</reference>
<evidence type="ECO:0000313" key="1">
    <source>
        <dbReference type="EMBL" id="SVE30462.1"/>
    </source>
</evidence>
<dbReference type="EMBL" id="UINC01208086">
    <property type="protein sequence ID" value="SVE30462.1"/>
    <property type="molecule type" value="Genomic_DNA"/>
</dbReference>
<feature type="non-terminal residue" evidence="1">
    <location>
        <position position="1"/>
    </location>
</feature>
<protein>
    <submittedName>
        <fullName evidence="1">Uncharacterized protein</fullName>
    </submittedName>
</protein>